<protein>
    <recommendedName>
        <fullName evidence="7">Lipoprotein</fullName>
    </recommendedName>
</protein>
<gene>
    <name evidence="4" type="ORF">BKA21_000490</name>
    <name evidence="3" type="ORF">Col01nite_11700</name>
</gene>
<dbReference type="RefSeq" id="WP_140458788.1">
    <property type="nucleotide sequence ID" value="NZ_BAABFI010000003.1"/>
</dbReference>
<name>A0A7Y9FCR8_9CELL</name>
<proteinExistence type="predicted"/>
<evidence type="ECO:0000256" key="2">
    <source>
        <dbReference type="SAM" id="SignalP"/>
    </source>
</evidence>
<organism evidence="4 5">
    <name type="scientific">Cellulomonas oligotrophica</name>
    <dbReference type="NCBI Taxonomy" id="931536"/>
    <lineage>
        <taxon>Bacteria</taxon>
        <taxon>Bacillati</taxon>
        <taxon>Actinomycetota</taxon>
        <taxon>Actinomycetes</taxon>
        <taxon>Micrococcales</taxon>
        <taxon>Cellulomonadaceae</taxon>
        <taxon>Cellulomonas</taxon>
    </lineage>
</organism>
<dbReference type="AlphaFoldDB" id="A0A7Y9FCR8"/>
<dbReference type="EMBL" id="BONN01000002">
    <property type="protein sequence ID" value="GIG32011.1"/>
    <property type="molecule type" value="Genomic_DNA"/>
</dbReference>
<keyword evidence="6" id="KW-1185">Reference proteome</keyword>
<feature type="region of interest" description="Disordered" evidence="1">
    <location>
        <begin position="188"/>
        <end position="209"/>
    </location>
</feature>
<accession>A0A7Y9FCR8</accession>
<reference evidence="4 5" key="1">
    <citation type="submission" date="2020-07" db="EMBL/GenBank/DDBJ databases">
        <title>Sequencing the genomes of 1000 actinobacteria strains.</title>
        <authorList>
            <person name="Klenk H.-P."/>
        </authorList>
    </citation>
    <scope>NUCLEOTIDE SEQUENCE [LARGE SCALE GENOMIC DNA]</scope>
    <source>
        <strain evidence="4 5">DSM 24482</strain>
    </source>
</reference>
<feature type="chain" id="PRO_5038679192" description="Lipoprotein" evidence="2">
    <location>
        <begin position="18"/>
        <end position="209"/>
    </location>
</feature>
<comment type="caution">
    <text evidence="4">The sequence shown here is derived from an EMBL/GenBank/DDBJ whole genome shotgun (WGS) entry which is preliminary data.</text>
</comment>
<keyword evidence="2" id="KW-0732">Signal</keyword>
<evidence type="ECO:0000313" key="3">
    <source>
        <dbReference type="EMBL" id="GIG32011.1"/>
    </source>
</evidence>
<evidence type="ECO:0008006" key="7">
    <source>
        <dbReference type="Google" id="ProtNLM"/>
    </source>
</evidence>
<evidence type="ECO:0000313" key="5">
    <source>
        <dbReference type="Proteomes" id="UP000577956"/>
    </source>
</evidence>
<evidence type="ECO:0000313" key="4">
    <source>
        <dbReference type="EMBL" id="NYD84941.1"/>
    </source>
</evidence>
<dbReference type="Proteomes" id="UP000618382">
    <property type="component" value="Unassembled WGS sequence"/>
</dbReference>
<dbReference type="EMBL" id="JACCBK010000001">
    <property type="protein sequence ID" value="NYD84941.1"/>
    <property type="molecule type" value="Genomic_DNA"/>
</dbReference>
<dbReference type="Proteomes" id="UP000577956">
    <property type="component" value="Unassembled WGS sequence"/>
</dbReference>
<sequence length="209" mass="21726">MLVALVLASCASTSTTAADPDVFVGMFAGSTADYDPVDSREVLAEMSDLVVEGTVTAVTDGRLWGRGEDDPAANRSVVLNVTVTDVHVGTLPDGADGVVYVELPSPGGVGAQVYEEHLPADLAGVFYLVPAGEPGEITPIQDSTAGRPEGQPLFQTTNPQGIVLDTGTQARQLVEGTPFGEADLTEFLPDAERFPVAPDSTSEPDVTPR</sequence>
<feature type="compositionally biased region" description="Polar residues" evidence="1">
    <location>
        <begin position="199"/>
        <end position="209"/>
    </location>
</feature>
<feature type="signal peptide" evidence="2">
    <location>
        <begin position="1"/>
        <end position="17"/>
    </location>
</feature>
<reference evidence="3 6" key="2">
    <citation type="submission" date="2021-01" db="EMBL/GenBank/DDBJ databases">
        <title>Whole genome shotgun sequence of Cellulomonas oligotrophica NBRC 109435.</title>
        <authorList>
            <person name="Komaki H."/>
            <person name="Tamura T."/>
        </authorList>
    </citation>
    <scope>NUCLEOTIDE SEQUENCE [LARGE SCALE GENOMIC DNA]</scope>
    <source>
        <strain evidence="3 6">NBRC 109435</strain>
    </source>
</reference>
<evidence type="ECO:0000313" key="6">
    <source>
        <dbReference type="Proteomes" id="UP000618382"/>
    </source>
</evidence>
<evidence type="ECO:0000256" key="1">
    <source>
        <dbReference type="SAM" id="MobiDB-lite"/>
    </source>
</evidence>